<accession>A0A2T3JTJ0</accession>
<sequence length="77" mass="9210">MKDINYLQQPQRNPKAAFGFPYQYWPEEIGNHHNMISRYQSENSFFYESSEMADANYYFNKLGFPTLSSSYFDQSKN</sequence>
<keyword evidence="3" id="KW-1185">Reference proteome</keyword>
<dbReference type="RefSeq" id="WP_107192049.1">
    <property type="nucleotide sequence ID" value="NZ_PYMN01000069.1"/>
</dbReference>
<gene>
    <name evidence="2" type="ORF">C9J18_08100</name>
    <name evidence="1" type="ORF">CTM96_07040</name>
</gene>
<organism evidence="2 4">
    <name type="scientific">Photobacterium phosphoreum</name>
    <dbReference type="NCBI Taxonomy" id="659"/>
    <lineage>
        <taxon>Bacteria</taxon>
        <taxon>Pseudomonadati</taxon>
        <taxon>Pseudomonadota</taxon>
        <taxon>Gammaproteobacteria</taxon>
        <taxon>Vibrionales</taxon>
        <taxon>Vibrionaceae</taxon>
        <taxon>Photobacterium</taxon>
    </lineage>
</organism>
<name>A0A2T3JTJ0_PHOPO</name>
<reference evidence="3 4" key="1">
    <citation type="submission" date="2018-03" db="EMBL/GenBank/DDBJ databases">
        <title>Whole genome sequencing of Histamine producing bacteria.</title>
        <authorList>
            <person name="Butler K."/>
        </authorList>
    </citation>
    <scope>NUCLEOTIDE SEQUENCE [LARGE SCALE GENOMIC DNA]</scope>
    <source>
        <strain evidence="2 4">FS-6.1</strain>
        <strain evidence="1 3">FS-6.2</strain>
    </source>
</reference>
<dbReference type="EMBL" id="PYMO01000005">
    <property type="protein sequence ID" value="PSU25862.1"/>
    <property type="molecule type" value="Genomic_DNA"/>
</dbReference>
<evidence type="ECO:0000313" key="4">
    <source>
        <dbReference type="Proteomes" id="UP000241618"/>
    </source>
</evidence>
<dbReference type="Proteomes" id="UP000241618">
    <property type="component" value="Unassembled WGS sequence"/>
</dbReference>
<evidence type="ECO:0000313" key="3">
    <source>
        <dbReference type="Proteomes" id="UP000241405"/>
    </source>
</evidence>
<dbReference type="AlphaFoldDB" id="A0A2T3JTJ0"/>
<dbReference type="EMBL" id="PYMP01000006">
    <property type="protein sequence ID" value="PSU52505.1"/>
    <property type="molecule type" value="Genomic_DNA"/>
</dbReference>
<dbReference type="Proteomes" id="UP000241405">
    <property type="component" value="Unassembled WGS sequence"/>
</dbReference>
<protein>
    <submittedName>
        <fullName evidence="2">Uncharacterized protein</fullName>
    </submittedName>
</protein>
<proteinExistence type="predicted"/>
<evidence type="ECO:0000313" key="2">
    <source>
        <dbReference type="EMBL" id="PSU52505.1"/>
    </source>
</evidence>
<evidence type="ECO:0000313" key="1">
    <source>
        <dbReference type="EMBL" id="PSU25862.1"/>
    </source>
</evidence>
<comment type="caution">
    <text evidence="2">The sequence shown here is derived from an EMBL/GenBank/DDBJ whole genome shotgun (WGS) entry which is preliminary data.</text>
</comment>